<feature type="compositionally biased region" description="Basic and acidic residues" evidence="1">
    <location>
        <begin position="480"/>
        <end position="490"/>
    </location>
</feature>
<gene>
    <name evidence="3" type="ORF">OC846_001026</name>
</gene>
<name>A0AAN6GUT4_9BASI</name>
<dbReference type="EMBL" id="JAPDMZ010000013">
    <property type="protein sequence ID" value="KAK0556582.1"/>
    <property type="molecule type" value="Genomic_DNA"/>
</dbReference>
<keyword evidence="4" id="KW-1185">Reference proteome</keyword>
<evidence type="ECO:0000256" key="1">
    <source>
        <dbReference type="SAM" id="MobiDB-lite"/>
    </source>
</evidence>
<dbReference type="InterPro" id="IPR003615">
    <property type="entry name" value="HNH_nuc"/>
</dbReference>
<protein>
    <recommendedName>
        <fullName evidence="2">HNH nuclease domain-containing protein</fullName>
    </recommendedName>
</protein>
<organism evidence="3 4">
    <name type="scientific">Tilletia horrida</name>
    <dbReference type="NCBI Taxonomy" id="155126"/>
    <lineage>
        <taxon>Eukaryota</taxon>
        <taxon>Fungi</taxon>
        <taxon>Dikarya</taxon>
        <taxon>Basidiomycota</taxon>
        <taxon>Ustilaginomycotina</taxon>
        <taxon>Exobasidiomycetes</taxon>
        <taxon>Tilletiales</taxon>
        <taxon>Tilletiaceae</taxon>
        <taxon>Tilletia</taxon>
    </lineage>
</organism>
<proteinExistence type="predicted"/>
<comment type="caution">
    <text evidence="3">The sequence shown here is derived from an EMBL/GenBank/DDBJ whole genome shotgun (WGS) entry which is preliminary data.</text>
</comment>
<dbReference type="AlphaFoldDB" id="A0AAN6GUT4"/>
<reference evidence="3" key="1">
    <citation type="journal article" date="2023" name="PhytoFront">
        <title>Draft Genome Resources of Seven Strains of Tilletia horrida, Causal Agent of Kernel Smut of Rice.</title>
        <authorList>
            <person name="Khanal S."/>
            <person name="Antony Babu S."/>
            <person name="Zhou X.G."/>
        </authorList>
    </citation>
    <scope>NUCLEOTIDE SEQUENCE</scope>
    <source>
        <strain evidence="3">TX6</strain>
    </source>
</reference>
<dbReference type="Pfam" id="PF13391">
    <property type="entry name" value="HNH_2"/>
    <property type="match status" value="1"/>
</dbReference>
<dbReference type="Proteomes" id="UP001176517">
    <property type="component" value="Unassembled WGS sequence"/>
</dbReference>
<evidence type="ECO:0000259" key="2">
    <source>
        <dbReference type="Pfam" id="PF13391"/>
    </source>
</evidence>
<sequence length="529" mass="58796">MAATASNAQRDTLAHRLSADDTLLHVTMARSSFNSTLKEFTLPSSSNDAQPAPSFGWVDKYAESNSYATVPISVKPGTGNNLVHQRYRGNITNPPSKLCSATARLLDLQTLLELPLAVLGILLQQEQSDTQQTYLWPDRAKVAAIEVVRLPRQRTRAPTVAVTLLTLEDFTGTVWDFVQPEQYTSVIIHIQTVSESSHPLGRGSLQRLLEKEWLRGRSRKEANASIPPPPPPSPPPPPPPRDPNFRNHVKPTVCVITGASDVSEGAHIISRALNYELVKDVMLLLFGSDSPSPGAAVVSALFHRQREAAPRKADDPDNGILLSPSLHAIFDIRRTIWILRQRCYILGPPVCYEEYCAFEPPCPSLLQMRKIRNDAQDLELWKEQLLHEQQVVPVQCPQLSPTQECLLHLAAVLSFFFLFMKDRRLVSAAFTHLDDQSVSDKKQKTAQSDSHSEGAPPGSTGTRAAEGLPANRDDDTDGLSSKRDSNSRCEEESDWDEDEERRRELLYNDTLALRIMKQTLAPGAEQLCV</sequence>
<evidence type="ECO:0000313" key="3">
    <source>
        <dbReference type="EMBL" id="KAK0556582.1"/>
    </source>
</evidence>
<evidence type="ECO:0000313" key="4">
    <source>
        <dbReference type="Proteomes" id="UP001176517"/>
    </source>
</evidence>
<accession>A0AAN6GUT4</accession>
<feature type="region of interest" description="Disordered" evidence="1">
    <location>
        <begin position="218"/>
        <end position="248"/>
    </location>
</feature>
<feature type="region of interest" description="Disordered" evidence="1">
    <location>
        <begin position="437"/>
        <end position="501"/>
    </location>
</feature>
<feature type="compositionally biased region" description="Pro residues" evidence="1">
    <location>
        <begin position="226"/>
        <end position="242"/>
    </location>
</feature>
<feature type="domain" description="HNH nuclease" evidence="2">
    <location>
        <begin position="254"/>
        <end position="333"/>
    </location>
</feature>